<dbReference type="PANTHER" id="PTHR43133:SF51">
    <property type="entry name" value="RNA POLYMERASE SIGMA FACTOR"/>
    <property type="match status" value="1"/>
</dbReference>
<feature type="domain" description="RNA polymerase sigma factor 70 region 4 type 2" evidence="5">
    <location>
        <begin position="157"/>
        <end position="207"/>
    </location>
</feature>
<reference evidence="6 7" key="1">
    <citation type="submission" date="2019-02" db="EMBL/GenBank/DDBJ databases">
        <title>Deep-cultivation of Planctomycetes and their phenomic and genomic characterization uncovers novel biology.</title>
        <authorList>
            <person name="Wiegand S."/>
            <person name="Jogler M."/>
            <person name="Boedeker C."/>
            <person name="Pinto D."/>
            <person name="Vollmers J."/>
            <person name="Rivas-Marin E."/>
            <person name="Kohn T."/>
            <person name="Peeters S.H."/>
            <person name="Heuer A."/>
            <person name="Rast P."/>
            <person name="Oberbeckmann S."/>
            <person name="Bunk B."/>
            <person name="Jeske O."/>
            <person name="Meyerdierks A."/>
            <person name="Storesund J.E."/>
            <person name="Kallscheuer N."/>
            <person name="Luecker S."/>
            <person name="Lage O.M."/>
            <person name="Pohl T."/>
            <person name="Merkel B.J."/>
            <person name="Hornburger P."/>
            <person name="Mueller R.-W."/>
            <person name="Bruemmer F."/>
            <person name="Labrenz M."/>
            <person name="Spormann A.M."/>
            <person name="Op Den Camp H."/>
            <person name="Overmann J."/>
            <person name="Amann R."/>
            <person name="Jetten M.S.M."/>
            <person name="Mascher T."/>
            <person name="Medema M.H."/>
            <person name="Devos D.P."/>
            <person name="Kaster A.-K."/>
            <person name="Ovreas L."/>
            <person name="Rohde M."/>
            <person name="Galperin M.Y."/>
            <person name="Jogler C."/>
        </authorList>
    </citation>
    <scope>NUCLEOTIDE SEQUENCE [LARGE SCALE GENOMIC DNA]</scope>
    <source>
        <strain evidence="6 7">Pla144</strain>
    </source>
</reference>
<evidence type="ECO:0000259" key="5">
    <source>
        <dbReference type="Pfam" id="PF08281"/>
    </source>
</evidence>
<keyword evidence="3" id="KW-0731">Sigma factor</keyword>
<evidence type="ECO:0000256" key="2">
    <source>
        <dbReference type="ARBA" id="ARBA00023015"/>
    </source>
</evidence>
<name>A0A5C6D524_9BACT</name>
<dbReference type="InterPro" id="IPR013325">
    <property type="entry name" value="RNA_pol_sigma_r2"/>
</dbReference>
<gene>
    <name evidence="6" type="primary">rpoE_1</name>
    <name evidence="6" type="ORF">Pla144_07600</name>
</gene>
<dbReference type="PANTHER" id="PTHR43133">
    <property type="entry name" value="RNA POLYMERASE ECF-TYPE SIGMA FACTO"/>
    <property type="match status" value="1"/>
</dbReference>
<evidence type="ECO:0000256" key="4">
    <source>
        <dbReference type="ARBA" id="ARBA00023163"/>
    </source>
</evidence>
<sequence>MRATEGIYMTDCSSTNPQLLLSQALAGERDCFGELLSVYRNYLKLLVVAQLERCLQQRVSPSDVVQETFLEANRDFDQFRGQSIGEFCAWLRMILVNNLHRVVEQHVLTAKRTVRREVSLEVLASSLEQSTARLDAILSDPGSSPSMNYQRQEQELDLANQIAALPPDYREVIVLRHIEALPFDEVARRMQRKTGATRMLWVRAIRCLREKMNE</sequence>
<evidence type="ECO:0000313" key="6">
    <source>
        <dbReference type="EMBL" id="TWU29979.1"/>
    </source>
</evidence>
<dbReference type="SUPFAM" id="SSF88946">
    <property type="entry name" value="Sigma2 domain of RNA polymerase sigma factors"/>
    <property type="match status" value="1"/>
</dbReference>
<dbReference type="SUPFAM" id="SSF88659">
    <property type="entry name" value="Sigma3 and sigma4 domains of RNA polymerase sigma factors"/>
    <property type="match status" value="1"/>
</dbReference>
<dbReference type="AlphaFoldDB" id="A0A5C6D524"/>
<comment type="caution">
    <text evidence="6">The sequence shown here is derived from an EMBL/GenBank/DDBJ whole genome shotgun (WGS) entry which is preliminary data.</text>
</comment>
<organism evidence="6 7">
    <name type="scientific">Bythopirellula polymerisocia</name>
    <dbReference type="NCBI Taxonomy" id="2528003"/>
    <lineage>
        <taxon>Bacteria</taxon>
        <taxon>Pseudomonadati</taxon>
        <taxon>Planctomycetota</taxon>
        <taxon>Planctomycetia</taxon>
        <taxon>Pirellulales</taxon>
        <taxon>Lacipirellulaceae</taxon>
        <taxon>Bythopirellula</taxon>
    </lineage>
</organism>
<dbReference type="GO" id="GO:0006352">
    <property type="term" value="P:DNA-templated transcription initiation"/>
    <property type="evidence" value="ECO:0007669"/>
    <property type="project" value="InterPro"/>
</dbReference>
<dbReference type="Gene3D" id="1.10.1740.10">
    <property type="match status" value="1"/>
</dbReference>
<dbReference type="InterPro" id="IPR014326">
    <property type="entry name" value="RNA_pol_sigma-70_Plancto"/>
</dbReference>
<dbReference type="InterPro" id="IPR039425">
    <property type="entry name" value="RNA_pol_sigma-70-like"/>
</dbReference>
<keyword evidence="2" id="KW-0805">Transcription regulation</keyword>
<dbReference type="GO" id="GO:0016987">
    <property type="term" value="F:sigma factor activity"/>
    <property type="evidence" value="ECO:0007669"/>
    <property type="project" value="UniProtKB-KW"/>
</dbReference>
<dbReference type="Proteomes" id="UP000318437">
    <property type="component" value="Unassembled WGS sequence"/>
</dbReference>
<keyword evidence="4" id="KW-0804">Transcription</keyword>
<dbReference type="InterPro" id="IPR013324">
    <property type="entry name" value="RNA_pol_sigma_r3/r4-like"/>
</dbReference>
<accession>A0A5C6D524</accession>
<proteinExistence type="inferred from homology"/>
<dbReference type="GO" id="GO:0003677">
    <property type="term" value="F:DNA binding"/>
    <property type="evidence" value="ECO:0007669"/>
    <property type="project" value="InterPro"/>
</dbReference>
<keyword evidence="7" id="KW-1185">Reference proteome</keyword>
<dbReference type="InterPro" id="IPR013249">
    <property type="entry name" value="RNA_pol_sigma70_r4_t2"/>
</dbReference>
<evidence type="ECO:0000313" key="7">
    <source>
        <dbReference type="Proteomes" id="UP000318437"/>
    </source>
</evidence>
<dbReference type="NCBIfam" id="TIGR02937">
    <property type="entry name" value="sigma70-ECF"/>
    <property type="match status" value="1"/>
</dbReference>
<evidence type="ECO:0000256" key="3">
    <source>
        <dbReference type="ARBA" id="ARBA00023082"/>
    </source>
</evidence>
<dbReference type="Gene3D" id="1.10.10.10">
    <property type="entry name" value="Winged helix-like DNA-binding domain superfamily/Winged helix DNA-binding domain"/>
    <property type="match status" value="1"/>
</dbReference>
<dbReference type="Pfam" id="PF08281">
    <property type="entry name" value="Sigma70_r4_2"/>
    <property type="match status" value="1"/>
</dbReference>
<protein>
    <submittedName>
        <fullName evidence="6">ECF RNA polymerase sigma-E factor</fullName>
    </submittedName>
</protein>
<dbReference type="NCBIfam" id="TIGR02984">
    <property type="entry name" value="Sig-70_plancto1"/>
    <property type="match status" value="1"/>
</dbReference>
<dbReference type="EMBL" id="SJPS01000001">
    <property type="protein sequence ID" value="TWU29979.1"/>
    <property type="molecule type" value="Genomic_DNA"/>
</dbReference>
<dbReference type="InterPro" id="IPR036388">
    <property type="entry name" value="WH-like_DNA-bd_sf"/>
</dbReference>
<dbReference type="InterPro" id="IPR014284">
    <property type="entry name" value="RNA_pol_sigma-70_dom"/>
</dbReference>
<evidence type="ECO:0000256" key="1">
    <source>
        <dbReference type="ARBA" id="ARBA00010641"/>
    </source>
</evidence>
<comment type="similarity">
    <text evidence="1">Belongs to the sigma-70 factor family. ECF subfamily.</text>
</comment>